<protein>
    <submittedName>
        <fullName evidence="3">WLM-domain-containing protein</fullName>
    </submittedName>
</protein>
<evidence type="ECO:0000313" key="3">
    <source>
        <dbReference type="EMBL" id="KAF3765433.1"/>
    </source>
</evidence>
<dbReference type="OrthoDB" id="49605at2759"/>
<evidence type="ECO:0000259" key="2">
    <source>
        <dbReference type="PROSITE" id="PS51397"/>
    </source>
</evidence>
<dbReference type="InterPro" id="IPR013536">
    <property type="entry name" value="WLM_dom"/>
</dbReference>
<evidence type="ECO:0000313" key="4">
    <source>
        <dbReference type="Proteomes" id="UP000803844"/>
    </source>
</evidence>
<dbReference type="PANTHER" id="PTHR47795:SF1">
    <property type="entry name" value="DNA-DEPENDENT METALLOPROTEASE WSS1 HOMOLOG 2"/>
    <property type="match status" value="1"/>
</dbReference>
<reference evidence="3" key="1">
    <citation type="journal article" date="2020" name="Phytopathology">
        <title>Genome sequence of the chestnut blight fungus Cryphonectria parasitica EP155: A fundamental resource for an archetypical invasive plant pathogen.</title>
        <authorList>
            <person name="Crouch J.A."/>
            <person name="Dawe A."/>
            <person name="Aerts A."/>
            <person name="Barry K."/>
            <person name="Churchill A.C.L."/>
            <person name="Grimwood J."/>
            <person name="Hillman B."/>
            <person name="Milgroom M.G."/>
            <person name="Pangilinan J."/>
            <person name="Smith M."/>
            <person name="Salamov A."/>
            <person name="Schmutz J."/>
            <person name="Yadav J."/>
            <person name="Grigoriev I.V."/>
            <person name="Nuss D."/>
        </authorList>
    </citation>
    <scope>NUCLEOTIDE SEQUENCE</scope>
    <source>
        <strain evidence="3">EP155</strain>
    </source>
</reference>
<dbReference type="Pfam" id="PF08325">
    <property type="entry name" value="WLM"/>
    <property type="match status" value="1"/>
</dbReference>
<feature type="compositionally biased region" description="Gly residues" evidence="1">
    <location>
        <begin position="331"/>
        <end position="349"/>
    </location>
</feature>
<name>A0A9P4Y2G8_CRYP1</name>
<feature type="compositionally biased region" description="Basic and acidic residues" evidence="1">
    <location>
        <begin position="125"/>
        <end position="134"/>
    </location>
</feature>
<feature type="region of interest" description="Disordered" evidence="1">
    <location>
        <begin position="47"/>
        <end position="70"/>
    </location>
</feature>
<accession>A0A9P4Y2G8</accession>
<feature type="compositionally biased region" description="Basic and acidic residues" evidence="1">
    <location>
        <begin position="350"/>
        <end position="374"/>
    </location>
</feature>
<evidence type="ECO:0000256" key="1">
    <source>
        <dbReference type="SAM" id="MobiDB-lite"/>
    </source>
</evidence>
<dbReference type="GO" id="GO:0070628">
    <property type="term" value="F:proteasome binding"/>
    <property type="evidence" value="ECO:0007669"/>
    <property type="project" value="TreeGrafter"/>
</dbReference>
<feature type="domain" description="WLM" evidence="2">
    <location>
        <begin position="148"/>
        <end position="364"/>
    </location>
</feature>
<dbReference type="PROSITE" id="PS51397">
    <property type="entry name" value="WLM"/>
    <property type="match status" value="1"/>
</dbReference>
<feature type="region of interest" description="Disordered" evidence="1">
    <location>
        <begin position="116"/>
        <end position="151"/>
    </location>
</feature>
<feature type="region of interest" description="Disordered" evidence="1">
    <location>
        <begin position="326"/>
        <end position="385"/>
    </location>
</feature>
<dbReference type="PANTHER" id="PTHR47795">
    <property type="entry name" value="UBIQUITIN AND WLM DOMAIN-CONTAINING METALLOPROTEASE SPCC1442.07C"/>
    <property type="match status" value="1"/>
</dbReference>
<dbReference type="EMBL" id="MU032347">
    <property type="protein sequence ID" value="KAF3765433.1"/>
    <property type="molecule type" value="Genomic_DNA"/>
</dbReference>
<dbReference type="RefSeq" id="XP_040776394.1">
    <property type="nucleotide sequence ID" value="XM_040922594.1"/>
</dbReference>
<sequence length="385" mass="41607">MDDNTTKEGEIPPALSIHISKGGKTIDVQLPGDALLSDLITACEESAAWGPSPGAEAPADHDTSSQPPQHFDWDKAKFIAKGAMLRSGPDDNKTIAHLDGKKVTLQVPTLEDLQGLRESSAAARARQDRREAQRRAAVPARRTVGQKRRQEDSEYTFLRIEPLPGLRNPERSRELLVRLAEDPGIKAAMRKHKFTVGLLTEMDPLSNTQSSHEGTTRLLGLNRNHGEAIELRLRTDAYDGYRAYRTIRDTLCHELAHNVHGPHDRNFWDLCHQIEREVAAADWRHGGQSVGGGAGQEGFFYEPSAEADVPDHGGWTGGTYVLGASSSSSASGGGGGATSGGGGSSGGGLSRRDVIARAAEERMRRMQEDSKPPDENGEGGSRTSR</sequence>
<gene>
    <name evidence="3" type="ORF">M406DRAFT_350989</name>
</gene>
<dbReference type="GeneID" id="63839723"/>
<dbReference type="AlphaFoldDB" id="A0A9P4Y2G8"/>
<proteinExistence type="predicted"/>
<comment type="caution">
    <text evidence="3">The sequence shown here is derived from an EMBL/GenBank/DDBJ whole genome shotgun (WGS) entry which is preliminary data.</text>
</comment>
<organism evidence="3 4">
    <name type="scientific">Cryphonectria parasitica (strain ATCC 38755 / EP155)</name>
    <dbReference type="NCBI Taxonomy" id="660469"/>
    <lineage>
        <taxon>Eukaryota</taxon>
        <taxon>Fungi</taxon>
        <taxon>Dikarya</taxon>
        <taxon>Ascomycota</taxon>
        <taxon>Pezizomycotina</taxon>
        <taxon>Sordariomycetes</taxon>
        <taxon>Sordariomycetidae</taxon>
        <taxon>Diaporthales</taxon>
        <taxon>Cryphonectriaceae</taxon>
        <taxon>Cryphonectria-Endothia species complex</taxon>
        <taxon>Cryphonectria</taxon>
    </lineage>
</organism>
<dbReference type="Proteomes" id="UP000803844">
    <property type="component" value="Unassembled WGS sequence"/>
</dbReference>
<keyword evidence="4" id="KW-1185">Reference proteome</keyword>